<dbReference type="RefSeq" id="XP_007388249.1">
    <property type="nucleotide sequence ID" value="XM_007388187.1"/>
</dbReference>
<feature type="compositionally biased region" description="Polar residues" evidence="1">
    <location>
        <begin position="420"/>
        <end position="431"/>
    </location>
</feature>
<protein>
    <submittedName>
        <fullName evidence="3">FMN-linked oxidoreductase</fullName>
    </submittedName>
</protein>
<keyword evidence="4" id="KW-1185">Reference proteome</keyword>
<feature type="region of interest" description="Disordered" evidence="1">
    <location>
        <begin position="412"/>
        <end position="446"/>
    </location>
</feature>
<organism evidence="3 4">
    <name type="scientific">Punctularia strigosozonata (strain HHB-11173)</name>
    <name type="common">White-rot fungus</name>
    <dbReference type="NCBI Taxonomy" id="741275"/>
    <lineage>
        <taxon>Eukaryota</taxon>
        <taxon>Fungi</taxon>
        <taxon>Dikarya</taxon>
        <taxon>Basidiomycota</taxon>
        <taxon>Agaricomycotina</taxon>
        <taxon>Agaricomycetes</taxon>
        <taxon>Corticiales</taxon>
        <taxon>Punctulariaceae</taxon>
        <taxon>Punctularia</taxon>
    </lineage>
</organism>
<reference evidence="4" key="1">
    <citation type="journal article" date="2012" name="Science">
        <title>The Paleozoic origin of enzymatic lignin decomposition reconstructed from 31 fungal genomes.</title>
        <authorList>
            <person name="Floudas D."/>
            <person name="Binder M."/>
            <person name="Riley R."/>
            <person name="Barry K."/>
            <person name="Blanchette R.A."/>
            <person name="Henrissat B."/>
            <person name="Martinez A.T."/>
            <person name="Otillar R."/>
            <person name="Spatafora J.W."/>
            <person name="Yadav J.S."/>
            <person name="Aerts A."/>
            <person name="Benoit I."/>
            <person name="Boyd A."/>
            <person name="Carlson A."/>
            <person name="Copeland A."/>
            <person name="Coutinho P.M."/>
            <person name="de Vries R.P."/>
            <person name="Ferreira P."/>
            <person name="Findley K."/>
            <person name="Foster B."/>
            <person name="Gaskell J."/>
            <person name="Glotzer D."/>
            <person name="Gorecki P."/>
            <person name="Heitman J."/>
            <person name="Hesse C."/>
            <person name="Hori C."/>
            <person name="Igarashi K."/>
            <person name="Jurgens J.A."/>
            <person name="Kallen N."/>
            <person name="Kersten P."/>
            <person name="Kohler A."/>
            <person name="Kuees U."/>
            <person name="Kumar T.K.A."/>
            <person name="Kuo A."/>
            <person name="LaButti K."/>
            <person name="Larrondo L.F."/>
            <person name="Lindquist E."/>
            <person name="Ling A."/>
            <person name="Lombard V."/>
            <person name="Lucas S."/>
            <person name="Lundell T."/>
            <person name="Martin R."/>
            <person name="McLaughlin D.J."/>
            <person name="Morgenstern I."/>
            <person name="Morin E."/>
            <person name="Murat C."/>
            <person name="Nagy L.G."/>
            <person name="Nolan M."/>
            <person name="Ohm R.A."/>
            <person name="Patyshakuliyeva A."/>
            <person name="Rokas A."/>
            <person name="Ruiz-Duenas F.J."/>
            <person name="Sabat G."/>
            <person name="Salamov A."/>
            <person name="Samejima M."/>
            <person name="Schmutz J."/>
            <person name="Slot J.C."/>
            <person name="St John F."/>
            <person name="Stenlid J."/>
            <person name="Sun H."/>
            <person name="Sun S."/>
            <person name="Syed K."/>
            <person name="Tsang A."/>
            <person name="Wiebenga A."/>
            <person name="Young D."/>
            <person name="Pisabarro A."/>
            <person name="Eastwood D.C."/>
            <person name="Martin F."/>
            <person name="Cullen D."/>
            <person name="Grigoriev I.V."/>
            <person name="Hibbett D.S."/>
        </authorList>
    </citation>
    <scope>NUCLEOTIDE SEQUENCE [LARGE SCALE GENOMIC DNA]</scope>
    <source>
        <strain evidence="4">HHB-11173 SS5</strain>
    </source>
</reference>
<evidence type="ECO:0000313" key="3">
    <source>
        <dbReference type="EMBL" id="EIN04454.1"/>
    </source>
</evidence>
<dbReference type="HOGENOM" id="CLU_012153_0_0_1"/>
<dbReference type="CDD" id="cd02933">
    <property type="entry name" value="OYE_like_FMN"/>
    <property type="match status" value="1"/>
</dbReference>
<gene>
    <name evidence="3" type="ORF">PUNSTDRAFT_76333</name>
</gene>
<dbReference type="AlphaFoldDB" id="R7S3L1"/>
<dbReference type="SUPFAM" id="SSF51395">
    <property type="entry name" value="FMN-linked oxidoreductases"/>
    <property type="match status" value="1"/>
</dbReference>
<sequence length="446" mass="49603">PAASYSTSMFTSLDVGSLHLKHRVVLAPLTRNRATPSTTHLRTWFPNELLVEHYTQRATAGGLLISEAMHVMIAVPDDLAYLTPIYSPVSLRASGALGVPGLWTDEQLDGWKRVTEAVHAQGAYIICQLWHQGRQTHSRVTGLDTWSSSAVAITGSEHGGGESVPYERPHPMSAEEIALTHDEYVNTALRALLAGFDGVEVHAANGYLPDQFHHSNVNQRGDQYGGSYQNRCRFTVELVTKLCGAIGKERVGVRLAPFGLFNEVNGKERVVQWTYLCSELSKRGIAYVHMIEPRFDEWKSEIEKIDILLHAADDMGVAHESSIPSLKPFRAAIRPPTKLIVAGGYNWINCWDGIDRGDHDAVAFGRYFTSNPDLVERLRTGQRLRRYDRSTFYGPFPDPAYGYTALSEKNREWAVPEDAGQSQLVPPQNEATTEKDTLDQDSSART</sequence>
<dbReference type="Proteomes" id="UP000054196">
    <property type="component" value="Unassembled WGS sequence"/>
</dbReference>
<feature type="domain" description="NADH:flavin oxidoreductase/NADH oxidase N-terminal" evidence="2">
    <location>
        <begin position="90"/>
        <end position="382"/>
    </location>
</feature>
<dbReference type="OMA" id="PEKRCKF"/>
<dbReference type="InterPro" id="IPR045247">
    <property type="entry name" value="Oye-like"/>
</dbReference>
<evidence type="ECO:0000259" key="2">
    <source>
        <dbReference type="Pfam" id="PF00724"/>
    </source>
</evidence>
<dbReference type="GO" id="GO:0016491">
    <property type="term" value="F:oxidoreductase activity"/>
    <property type="evidence" value="ECO:0007669"/>
    <property type="project" value="InterPro"/>
</dbReference>
<dbReference type="InterPro" id="IPR001155">
    <property type="entry name" value="OxRdtase_FMN_N"/>
</dbReference>
<dbReference type="GO" id="GO:0010181">
    <property type="term" value="F:FMN binding"/>
    <property type="evidence" value="ECO:0007669"/>
    <property type="project" value="InterPro"/>
</dbReference>
<dbReference type="EMBL" id="JH687554">
    <property type="protein sequence ID" value="EIN04454.1"/>
    <property type="molecule type" value="Genomic_DNA"/>
</dbReference>
<dbReference type="Gene3D" id="3.20.20.70">
    <property type="entry name" value="Aldolase class I"/>
    <property type="match status" value="1"/>
</dbReference>
<feature type="non-terminal residue" evidence="3">
    <location>
        <position position="1"/>
    </location>
</feature>
<dbReference type="Pfam" id="PF00724">
    <property type="entry name" value="Oxidored_FMN"/>
    <property type="match status" value="2"/>
</dbReference>
<proteinExistence type="predicted"/>
<dbReference type="PANTHER" id="PTHR22893:SF93">
    <property type="entry name" value="HYPOTHETICAL OXIDOREDUCTASE (EUROFUNG)"/>
    <property type="match status" value="1"/>
</dbReference>
<evidence type="ECO:0000313" key="4">
    <source>
        <dbReference type="Proteomes" id="UP000054196"/>
    </source>
</evidence>
<evidence type="ECO:0000256" key="1">
    <source>
        <dbReference type="SAM" id="MobiDB-lite"/>
    </source>
</evidence>
<feature type="compositionally biased region" description="Basic and acidic residues" evidence="1">
    <location>
        <begin position="432"/>
        <end position="446"/>
    </location>
</feature>
<dbReference type="InterPro" id="IPR013785">
    <property type="entry name" value="Aldolase_TIM"/>
</dbReference>
<accession>R7S3L1</accession>
<dbReference type="PANTHER" id="PTHR22893">
    <property type="entry name" value="NADH OXIDOREDUCTASE-RELATED"/>
    <property type="match status" value="1"/>
</dbReference>
<dbReference type="eggNOG" id="KOG0134">
    <property type="taxonomic scope" value="Eukaryota"/>
</dbReference>
<dbReference type="GeneID" id="18885642"/>
<name>R7S3L1_PUNST</name>
<dbReference type="OrthoDB" id="276546at2759"/>
<feature type="domain" description="NADH:flavin oxidoreductase/NADH oxidase N-terminal" evidence="2">
    <location>
        <begin position="9"/>
        <end position="71"/>
    </location>
</feature>
<dbReference type="KEGG" id="psq:PUNSTDRAFT_76333"/>